<dbReference type="Pfam" id="PF00188">
    <property type="entry name" value="CAP"/>
    <property type="match status" value="1"/>
</dbReference>
<feature type="region of interest" description="Disordered" evidence="1">
    <location>
        <begin position="23"/>
        <end position="127"/>
    </location>
</feature>
<dbReference type="InterPro" id="IPR035940">
    <property type="entry name" value="CAP_sf"/>
</dbReference>
<feature type="compositionally biased region" description="Basic and acidic residues" evidence="1">
    <location>
        <begin position="43"/>
        <end position="56"/>
    </location>
</feature>
<evidence type="ECO:0000313" key="5">
    <source>
        <dbReference type="Proteomes" id="UP001206595"/>
    </source>
</evidence>
<keyword evidence="5" id="KW-1185">Reference proteome</keyword>
<reference evidence="4" key="2">
    <citation type="journal article" date="2022" name="Proc. Natl. Acad. Sci. U.S.A.">
        <title>Diploid-dominant life cycles characterize the early evolution of Fungi.</title>
        <authorList>
            <person name="Amses K.R."/>
            <person name="Simmons D.R."/>
            <person name="Longcore J.E."/>
            <person name="Mondo S.J."/>
            <person name="Seto K."/>
            <person name="Jeronimo G.H."/>
            <person name="Bonds A.E."/>
            <person name="Quandt C.A."/>
            <person name="Davis W.J."/>
            <person name="Chang Y."/>
            <person name="Federici B.A."/>
            <person name="Kuo A."/>
            <person name="LaButti K."/>
            <person name="Pangilinan J."/>
            <person name="Andreopoulos W."/>
            <person name="Tritt A."/>
            <person name="Riley R."/>
            <person name="Hundley H."/>
            <person name="Johnson J."/>
            <person name="Lipzen A."/>
            <person name="Barry K."/>
            <person name="Lang B.F."/>
            <person name="Cuomo C.A."/>
            <person name="Buchler N.E."/>
            <person name="Grigoriev I.V."/>
            <person name="Spatafora J.W."/>
            <person name="Stajich J.E."/>
            <person name="James T.Y."/>
        </authorList>
    </citation>
    <scope>NUCLEOTIDE SEQUENCE</scope>
    <source>
        <strain evidence="4">AG</strain>
    </source>
</reference>
<dbReference type="PRINTS" id="PR00837">
    <property type="entry name" value="V5TPXLIKE"/>
</dbReference>
<feature type="compositionally biased region" description="Low complexity" evidence="1">
    <location>
        <begin position="111"/>
        <end position="125"/>
    </location>
</feature>
<feature type="signal peptide" evidence="2">
    <location>
        <begin position="1"/>
        <end position="23"/>
    </location>
</feature>
<comment type="caution">
    <text evidence="4">The sequence shown here is derived from an EMBL/GenBank/DDBJ whole genome shotgun (WGS) entry which is preliminary data.</text>
</comment>
<keyword evidence="2" id="KW-0732">Signal</keyword>
<evidence type="ECO:0000259" key="3">
    <source>
        <dbReference type="SMART" id="SM00198"/>
    </source>
</evidence>
<dbReference type="FunFam" id="3.40.33.10:FF:000010">
    <property type="entry name" value="Predicted protein"/>
    <property type="match status" value="1"/>
</dbReference>
<dbReference type="PROSITE" id="PS01010">
    <property type="entry name" value="CRISP_2"/>
    <property type="match status" value="1"/>
</dbReference>
<feature type="chain" id="PRO_5041980759" description="SCP domain-containing protein" evidence="2">
    <location>
        <begin position="24"/>
        <end position="259"/>
    </location>
</feature>
<dbReference type="PROSITE" id="PS01009">
    <property type="entry name" value="CRISP_1"/>
    <property type="match status" value="1"/>
</dbReference>
<dbReference type="PRINTS" id="PR00838">
    <property type="entry name" value="V5ALLERGEN"/>
</dbReference>
<dbReference type="Proteomes" id="UP001206595">
    <property type="component" value="Unassembled WGS sequence"/>
</dbReference>
<dbReference type="AlphaFoldDB" id="A0AAD5E5B4"/>
<dbReference type="PANTHER" id="PTHR10334">
    <property type="entry name" value="CYSTEINE-RICH SECRETORY PROTEIN-RELATED"/>
    <property type="match status" value="1"/>
</dbReference>
<name>A0AAD5E5B4_UMBRA</name>
<dbReference type="InterPro" id="IPR014044">
    <property type="entry name" value="CAP_dom"/>
</dbReference>
<evidence type="ECO:0000313" key="4">
    <source>
        <dbReference type="EMBL" id="KAI8577656.1"/>
    </source>
</evidence>
<dbReference type="InterPro" id="IPR018244">
    <property type="entry name" value="Allrgn_V5/Tpx1_CS"/>
</dbReference>
<accession>A0AAD5E5B4</accession>
<dbReference type="EMBL" id="MU620938">
    <property type="protein sequence ID" value="KAI8577656.1"/>
    <property type="molecule type" value="Genomic_DNA"/>
</dbReference>
<evidence type="ECO:0000256" key="2">
    <source>
        <dbReference type="SAM" id="SignalP"/>
    </source>
</evidence>
<gene>
    <name evidence="4" type="ORF">K450DRAFT_282434</name>
</gene>
<sequence length="259" mass="28018">MVSLSFIGLTLAVTALASQTADAATTKSNHHNASVAHSHKHHPTPEHHHQAREHHSAPHKRSSAKHTTHTTKKAATKKAATKKASKKSAHTTTKKTTKRSTKKITKKHTTAKTVTKAATSGSTSSDESTILSAHNAYRAKHSAPALKWNSTLASYAQKWSDGCVFQHSGGPYGENLAMGYGDWKSVVSAWYNEEKNYDYSKPGFSSSTGHFTQVVWVSTTQIGCGVKKCSNQGNAPIYTCSYAPPGNYLGEFEKNVLPN</sequence>
<dbReference type="SMART" id="SM00198">
    <property type="entry name" value="SCP"/>
    <property type="match status" value="1"/>
</dbReference>
<dbReference type="RefSeq" id="XP_051442660.1">
    <property type="nucleotide sequence ID" value="XM_051593432.1"/>
</dbReference>
<feature type="domain" description="SCP" evidence="3">
    <location>
        <begin position="125"/>
        <end position="250"/>
    </location>
</feature>
<dbReference type="InterPro" id="IPR001283">
    <property type="entry name" value="CRISP-related"/>
</dbReference>
<reference evidence="4" key="1">
    <citation type="submission" date="2021-06" db="EMBL/GenBank/DDBJ databases">
        <authorList>
            <consortium name="DOE Joint Genome Institute"/>
            <person name="Mondo S.J."/>
            <person name="Amses K.R."/>
            <person name="Simmons D.R."/>
            <person name="Longcore J.E."/>
            <person name="Seto K."/>
            <person name="Alves G.H."/>
            <person name="Bonds A.E."/>
            <person name="Quandt C.A."/>
            <person name="Davis W.J."/>
            <person name="Chang Y."/>
            <person name="Letcher P.M."/>
            <person name="Powell M.J."/>
            <person name="Kuo A."/>
            <person name="Labutti K."/>
            <person name="Pangilinan J."/>
            <person name="Andreopoulos W."/>
            <person name="Tritt A."/>
            <person name="Riley R."/>
            <person name="Hundley H."/>
            <person name="Johnson J."/>
            <person name="Lipzen A."/>
            <person name="Barry K."/>
            <person name="Berbee M.L."/>
            <person name="Buchler N.E."/>
            <person name="Grigoriev I.V."/>
            <person name="Spatafora J.W."/>
            <person name="Stajich J.E."/>
            <person name="James T.Y."/>
        </authorList>
    </citation>
    <scope>NUCLEOTIDE SEQUENCE</scope>
    <source>
        <strain evidence="4">AG</strain>
    </source>
</reference>
<dbReference type="Gene3D" id="3.40.33.10">
    <property type="entry name" value="CAP"/>
    <property type="match status" value="1"/>
</dbReference>
<feature type="compositionally biased region" description="Basic residues" evidence="1">
    <location>
        <begin position="57"/>
        <end position="110"/>
    </location>
</feature>
<dbReference type="InterPro" id="IPR002413">
    <property type="entry name" value="V5_allergen-like"/>
</dbReference>
<dbReference type="SUPFAM" id="SSF55797">
    <property type="entry name" value="PR-1-like"/>
    <property type="match status" value="1"/>
</dbReference>
<dbReference type="GeneID" id="75918774"/>
<proteinExistence type="predicted"/>
<dbReference type="GO" id="GO:0005576">
    <property type="term" value="C:extracellular region"/>
    <property type="evidence" value="ECO:0007669"/>
    <property type="project" value="InterPro"/>
</dbReference>
<evidence type="ECO:0000256" key="1">
    <source>
        <dbReference type="SAM" id="MobiDB-lite"/>
    </source>
</evidence>
<protein>
    <recommendedName>
        <fullName evidence="3">SCP domain-containing protein</fullName>
    </recommendedName>
</protein>
<organism evidence="4 5">
    <name type="scientific">Umbelopsis ramanniana AG</name>
    <dbReference type="NCBI Taxonomy" id="1314678"/>
    <lineage>
        <taxon>Eukaryota</taxon>
        <taxon>Fungi</taxon>
        <taxon>Fungi incertae sedis</taxon>
        <taxon>Mucoromycota</taxon>
        <taxon>Mucoromycotina</taxon>
        <taxon>Umbelopsidomycetes</taxon>
        <taxon>Umbelopsidales</taxon>
        <taxon>Umbelopsidaceae</taxon>
        <taxon>Umbelopsis</taxon>
    </lineage>
</organism>